<evidence type="ECO:0000256" key="13">
    <source>
        <dbReference type="ARBA" id="ARBA00023180"/>
    </source>
</evidence>
<evidence type="ECO:0000256" key="10">
    <source>
        <dbReference type="ARBA" id="ARBA00022859"/>
    </source>
</evidence>
<evidence type="ECO:0000256" key="6">
    <source>
        <dbReference type="ARBA" id="ARBA00022670"/>
    </source>
</evidence>
<name>A0A8C5WRK5_LATLA</name>
<dbReference type="GO" id="GO:0006958">
    <property type="term" value="P:complement activation, classical pathway"/>
    <property type="evidence" value="ECO:0007669"/>
    <property type="project" value="UniProtKB-KW"/>
</dbReference>
<keyword evidence="16" id="KW-1185">Reference proteome</keyword>
<accession>A0A8C5WRK5</accession>
<keyword evidence="3" id="KW-0964">Secreted</keyword>
<dbReference type="InterPro" id="IPR001254">
    <property type="entry name" value="Trypsin_dom"/>
</dbReference>
<dbReference type="CDD" id="cd00190">
    <property type="entry name" value="Tryp_SPc"/>
    <property type="match status" value="1"/>
</dbReference>
<dbReference type="InterPro" id="IPR043504">
    <property type="entry name" value="Peptidase_S1_PA_chymotrypsin"/>
</dbReference>
<dbReference type="InterPro" id="IPR001314">
    <property type="entry name" value="Peptidase_S1A"/>
</dbReference>
<keyword evidence="8" id="KW-0378">Hydrolase</keyword>
<dbReference type="GO" id="GO:0004252">
    <property type="term" value="F:serine-type endopeptidase activity"/>
    <property type="evidence" value="ECO:0007669"/>
    <property type="project" value="InterPro"/>
</dbReference>
<proteinExistence type="inferred from homology"/>
<evidence type="ECO:0000256" key="2">
    <source>
        <dbReference type="ARBA" id="ARBA00009228"/>
    </source>
</evidence>
<evidence type="ECO:0000256" key="3">
    <source>
        <dbReference type="ARBA" id="ARBA00022525"/>
    </source>
</evidence>
<evidence type="ECO:0000313" key="15">
    <source>
        <dbReference type="Ensembl" id="ENSLLTP00000008577.1"/>
    </source>
</evidence>
<dbReference type="Gene3D" id="2.40.10.10">
    <property type="entry name" value="Trypsin-like serine proteases"/>
    <property type="match status" value="3"/>
</dbReference>
<comment type="subcellular location">
    <subcellularLocation>
        <location evidence="1">Secreted</location>
    </subcellularLocation>
</comment>
<dbReference type="Ensembl" id="ENSLLTT00000008899.1">
    <property type="protein sequence ID" value="ENSLLTP00000008577.1"/>
    <property type="gene ID" value="ENSLLTG00000006514.1"/>
</dbReference>
<dbReference type="GeneTree" id="ENSGT00940000158621"/>
<keyword evidence="9" id="KW-0720">Serine protease</keyword>
<keyword evidence="4" id="KW-0399">Innate immunity</keyword>
<keyword evidence="11" id="KW-0180">Complement pathway</keyword>
<keyword evidence="12" id="KW-1015">Disulfide bond</keyword>
<evidence type="ECO:0000256" key="5">
    <source>
        <dbReference type="ARBA" id="ARBA00022659"/>
    </source>
</evidence>
<dbReference type="GO" id="GO:0072562">
    <property type="term" value="C:blood microparticle"/>
    <property type="evidence" value="ECO:0007669"/>
    <property type="project" value="TreeGrafter"/>
</dbReference>
<evidence type="ECO:0000256" key="4">
    <source>
        <dbReference type="ARBA" id="ARBA00022588"/>
    </source>
</evidence>
<dbReference type="PROSITE" id="PS50240">
    <property type="entry name" value="TRYPSIN_DOM"/>
    <property type="match status" value="1"/>
</dbReference>
<dbReference type="Proteomes" id="UP000694406">
    <property type="component" value="Unplaced"/>
</dbReference>
<evidence type="ECO:0000256" key="9">
    <source>
        <dbReference type="ARBA" id="ARBA00022825"/>
    </source>
</evidence>
<protein>
    <recommendedName>
        <fullName evidence="14">Peptidase S1 domain-containing protein</fullName>
    </recommendedName>
</protein>
<feature type="domain" description="Peptidase S1" evidence="14">
    <location>
        <begin position="22"/>
        <end position="245"/>
    </location>
</feature>
<evidence type="ECO:0000256" key="1">
    <source>
        <dbReference type="ARBA" id="ARBA00004613"/>
    </source>
</evidence>
<dbReference type="InterPro" id="IPR033116">
    <property type="entry name" value="TRYPSIN_SER"/>
</dbReference>
<dbReference type="SMART" id="SM00020">
    <property type="entry name" value="Tryp_SPc"/>
    <property type="match status" value="1"/>
</dbReference>
<keyword evidence="13" id="KW-0325">Glycoprotein</keyword>
<evidence type="ECO:0000256" key="11">
    <source>
        <dbReference type="ARBA" id="ARBA00022875"/>
    </source>
</evidence>
<dbReference type="PROSITE" id="PS00135">
    <property type="entry name" value="TRYPSIN_SER"/>
    <property type="match status" value="1"/>
</dbReference>
<keyword evidence="5" id="KW-0768">Sushi</keyword>
<comment type="similarity">
    <text evidence="2">Belongs to the peptidase S1 family. Snake venom subfamily.</text>
</comment>
<evidence type="ECO:0000256" key="8">
    <source>
        <dbReference type="ARBA" id="ARBA00022801"/>
    </source>
</evidence>
<evidence type="ECO:0000256" key="12">
    <source>
        <dbReference type="ARBA" id="ARBA00023157"/>
    </source>
</evidence>
<dbReference type="GO" id="GO:0045087">
    <property type="term" value="P:innate immune response"/>
    <property type="evidence" value="ECO:0007669"/>
    <property type="project" value="UniProtKB-KW"/>
</dbReference>
<reference evidence="15" key="1">
    <citation type="submission" date="2025-08" db="UniProtKB">
        <authorList>
            <consortium name="Ensembl"/>
        </authorList>
    </citation>
    <scope>IDENTIFICATION</scope>
</reference>
<sequence length="271" mass="29808">IILSLFTVCGKPDNPIVEVQRIIGGKDAPQGSFPWQAMTVITGRAGGALLGDRWILTAAHVLYPKGKGNDTEIPVLRLFVHPNYNPKDEHNFDGDIALIELRDPVTLGHDMLPICLPESGNTTYYHTGWMGYASGFGVEKNILASRLKYAPIPVGNQDMCRKWLKGKKISEKDPVFSDNMFCAGTPSGGKDTCQGDSGGALAVRDPETQRWVATGIVSWGLDCGKGYGFYTKIINYLDWIKGIVGKDWVSMQFFLVSVGTLRWEMIAVHTI</sequence>
<keyword evidence="6" id="KW-0645">Protease</keyword>
<dbReference type="InterPro" id="IPR009003">
    <property type="entry name" value="Peptidase_S1_PA"/>
</dbReference>
<dbReference type="Pfam" id="PF00089">
    <property type="entry name" value="Trypsin"/>
    <property type="match status" value="1"/>
</dbReference>
<evidence type="ECO:0000256" key="7">
    <source>
        <dbReference type="ARBA" id="ARBA00022729"/>
    </source>
</evidence>
<keyword evidence="10" id="KW-0391">Immunity</keyword>
<dbReference type="PRINTS" id="PR00722">
    <property type="entry name" value="CHYMOTRYPSIN"/>
</dbReference>
<dbReference type="PANTHER" id="PTHR24255:SF25">
    <property type="entry name" value="COMPLEMENT C1R SUBCOMPONENT"/>
    <property type="match status" value="1"/>
</dbReference>
<evidence type="ECO:0000313" key="16">
    <source>
        <dbReference type="Proteomes" id="UP000694406"/>
    </source>
</evidence>
<dbReference type="SUPFAM" id="SSF50494">
    <property type="entry name" value="Trypsin-like serine proteases"/>
    <property type="match status" value="1"/>
</dbReference>
<dbReference type="GO" id="GO:0031638">
    <property type="term" value="P:zymogen activation"/>
    <property type="evidence" value="ECO:0007669"/>
    <property type="project" value="TreeGrafter"/>
</dbReference>
<organism evidence="15 16">
    <name type="scientific">Laticauda laticaudata</name>
    <name type="common">Blue-ringed sea krait</name>
    <name type="synonym">Blue-lipped sea krait</name>
    <dbReference type="NCBI Taxonomy" id="8630"/>
    <lineage>
        <taxon>Eukaryota</taxon>
        <taxon>Metazoa</taxon>
        <taxon>Chordata</taxon>
        <taxon>Craniata</taxon>
        <taxon>Vertebrata</taxon>
        <taxon>Euteleostomi</taxon>
        <taxon>Lepidosauria</taxon>
        <taxon>Squamata</taxon>
        <taxon>Bifurcata</taxon>
        <taxon>Unidentata</taxon>
        <taxon>Episquamata</taxon>
        <taxon>Toxicofera</taxon>
        <taxon>Serpentes</taxon>
        <taxon>Colubroidea</taxon>
        <taxon>Elapidae</taxon>
        <taxon>Laticaudinae</taxon>
        <taxon>Laticauda</taxon>
    </lineage>
</organism>
<evidence type="ECO:0000259" key="14">
    <source>
        <dbReference type="PROSITE" id="PS50240"/>
    </source>
</evidence>
<dbReference type="AlphaFoldDB" id="A0A8C5WRK5"/>
<keyword evidence="7" id="KW-0732">Signal</keyword>
<dbReference type="PANTHER" id="PTHR24255">
    <property type="entry name" value="COMPLEMENT COMPONENT 1, S SUBCOMPONENT-RELATED"/>
    <property type="match status" value="1"/>
</dbReference>
<dbReference type="GO" id="GO:0035821">
    <property type="term" value="P:modulation of process of another organism"/>
    <property type="evidence" value="ECO:0007669"/>
    <property type="project" value="UniProtKB-ARBA"/>
</dbReference>
<dbReference type="FunFam" id="2.40.10.10:FF:000035">
    <property type="entry name" value="Complement C1r subcomponent"/>
    <property type="match status" value="1"/>
</dbReference>
<reference evidence="15" key="2">
    <citation type="submission" date="2025-09" db="UniProtKB">
        <authorList>
            <consortium name="Ensembl"/>
        </authorList>
    </citation>
    <scope>IDENTIFICATION</scope>
</reference>